<keyword evidence="9 14" id="KW-1133">Transmembrane helix</keyword>
<dbReference type="Pfam" id="PF05208">
    <property type="entry name" value="ALG3"/>
    <property type="match status" value="1"/>
</dbReference>
<evidence type="ECO:0000256" key="8">
    <source>
        <dbReference type="ARBA" id="ARBA00022824"/>
    </source>
</evidence>
<feature type="transmembrane region" description="Helical" evidence="14">
    <location>
        <begin position="34"/>
        <end position="58"/>
    </location>
</feature>
<evidence type="ECO:0000256" key="3">
    <source>
        <dbReference type="ARBA" id="ARBA00011964"/>
    </source>
</evidence>
<comment type="pathway">
    <text evidence="2 14">Protein modification; protein glycosylation.</text>
</comment>
<protein>
    <recommendedName>
        <fullName evidence="4 14">Dol-P-Man:Man(5)GlcNAc(2)-PP-Dol alpha-1,3-mannosyltransferase</fullName>
        <ecNumber evidence="3 14">2.4.1.258</ecNumber>
    </recommendedName>
    <alternativeName>
        <fullName evidence="14">Dol-P-Man-dependent alpha(1-3)-mannosyltransferase</fullName>
    </alternativeName>
</protein>
<dbReference type="GO" id="GO:0005789">
    <property type="term" value="C:endoplasmic reticulum membrane"/>
    <property type="evidence" value="ECO:0007669"/>
    <property type="project" value="UniProtKB-SubCell"/>
</dbReference>
<sequence>MNSQTPTKDYNSFTDSIFSKLFRLSYSLLFDPAFFWYTATCLLIGEVFLNIFIIKYVSYTEIDWKAYMKEVSIFLNGERNYTKIQGDTGPCVYPAGFVYIYSILNYITSEGVDILKAQYIFAILYMWTLYVVFNIYHRYKQIPPYVLIFLCLSKRLHSIFVLRLFNDVIAMAFLYTCIWTMINKKWKLSCVLYSLALSVKMNILLYFPAFGVLLFKSLGARKTFSYILLVVLVQIILAFPFLITYPRSYLGQAFEFSRVFLYKWTVNWKFVTEETFLSSGFSKGLLIAHVWVLIAFLFGSWCRSENGVLCLLRLGFFGKPSEIAKVKKMVTTDHIIMLMLTSNFIGIVFSRTLHYQFYSWYFHGLPYLLWHCTKIPVFFRFGIIAAIEYCWNVYPATSESSALLFACHLMVLMGLWSGDSEGKRITYKK</sequence>
<comment type="subcellular location">
    <subcellularLocation>
        <location evidence="1 14">Endoplasmic reticulum membrane</location>
        <topology evidence="1 14">Multi-pass membrane protein</topology>
    </subcellularLocation>
</comment>
<comment type="catalytic activity">
    <reaction evidence="12 14">
        <text>an alpha-D-Man-(1-&gt;2)-alpha-D-Man-(1-&gt;2)-alpha-D-Man-(1-&gt;3)-[alpha-D-Man-(1-&gt;6)]-beta-D-Man-(1-&gt;4)-beta-D-GlcNAc-(1-&gt;4)-alpha-D-GlcNAc-diphospho-di-trans,poly-cis-dolichol + a di-trans,poly-cis-dolichyl beta-D-mannosyl phosphate = an alpha-D-Man-(1-&gt;2)-alpha-D-Man-(1-&gt;2)-alpha-D-Man-(1-&gt;3)-[alpha-D-Man-(1-&gt;3)-alpha-D-Man-(1-&gt;6)]-beta-D-Man-(1-&gt;4)-beta-D-GlcNAc-(1-&gt;4)-alpha-D-GlcNAc-diphospho-di-trans,poly-cis-dolichol + a di-trans,poly-cis-dolichyl phosphate + H(+)</text>
        <dbReference type="Rhea" id="RHEA:29527"/>
        <dbReference type="Rhea" id="RHEA-COMP:19498"/>
        <dbReference type="Rhea" id="RHEA-COMP:19501"/>
        <dbReference type="Rhea" id="RHEA-COMP:19516"/>
        <dbReference type="Rhea" id="RHEA-COMP:19517"/>
        <dbReference type="ChEBI" id="CHEBI:15378"/>
        <dbReference type="ChEBI" id="CHEBI:57683"/>
        <dbReference type="ChEBI" id="CHEBI:58211"/>
        <dbReference type="ChEBI" id="CHEBI:132515"/>
        <dbReference type="ChEBI" id="CHEBI:132516"/>
        <dbReference type="EC" id="2.4.1.258"/>
    </reaction>
    <physiologicalReaction direction="left-to-right" evidence="12 14">
        <dbReference type="Rhea" id="RHEA:29528"/>
    </physiologicalReaction>
</comment>
<keyword evidence="8 14" id="KW-0256">Endoplasmic reticulum</keyword>
<evidence type="ECO:0000256" key="5">
    <source>
        <dbReference type="ARBA" id="ARBA00022676"/>
    </source>
</evidence>
<dbReference type="AlphaFoldDB" id="A0A8H4AA02"/>
<keyword evidence="7 14" id="KW-0812">Transmembrane</keyword>
<feature type="transmembrane region" description="Helical" evidence="14">
    <location>
        <begin position="194"/>
        <end position="214"/>
    </location>
</feature>
<dbReference type="Proteomes" id="UP000439903">
    <property type="component" value="Unassembled WGS sequence"/>
</dbReference>
<dbReference type="GO" id="GO:0052925">
    <property type="term" value="F:dol-P-Man:Man(5)GlcNAc(2)-PP-Dol alpha-1,3-mannosyltransferase activity"/>
    <property type="evidence" value="ECO:0007669"/>
    <property type="project" value="UniProtKB-EC"/>
</dbReference>
<evidence type="ECO:0000256" key="11">
    <source>
        <dbReference type="ARBA" id="ARBA00044743"/>
    </source>
</evidence>
<feature type="transmembrane region" description="Helical" evidence="14">
    <location>
        <begin position="91"/>
        <end position="107"/>
    </location>
</feature>
<evidence type="ECO:0000256" key="10">
    <source>
        <dbReference type="ARBA" id="ARBA00023136"/>
    </source>
</evidence>
<evidence type="ECO:0000256" key="14">
    <source>
        <dbReference type="RuleBase" id="RU364047"/>
    </source>
</evidence>
<evidence type="ECO:0000313" key="15">
    <source>
        <dbReference type="EMBL" id="KAF0455117.1"/>
    </source>
</evidence>
<feature type="transmembrane region" description="Helical" evidence="14">
    <location>
        <begin position="119"/>
        <end position="139"/>
    </location>
</feature>
<feature type="transmembrane region" description="Helical" evidence="14">
    <location>
        <begin position="335"/>
        <end position="357"/>
    </location>
</feature>
<accession>A0A8H4AA02</accession>
<gene>
    <name evidence="15" type="ORF">F8M41_001495</name>
</gene>
<keyword evidence="5 14" id="KW-0328">Glycosyltransferase</keyword>
<keyword evidence="10 14" id="KW-0472">Membrane</keyword>
<evidence type="ECO:0000256" key="7">
    <source>
        <dbReference type="ARBA" id="ARBA00022692"/>
    </source>
</evidence>
<keyword evidence="6 14" id="KW-0808">Transferase</keyword>
<feature type="transmembrane region" description="Helical" evidence="14">
    <location>
        <begin position="160"/>
        <end position="182"/>
    </location>
</feature>
<evidence type="ECO:0000256" key="13">
    <source>
        <dbReference type="ARBA" id="ARBA00093457"/>
    </source>
</evidence>
<evidence type="ECO:0000256" key="9">
    <source>
        <dbReference type="ARBA" id="ARBA00022989"/>
    </source>
</evidence>
<evidence type="ECO:0000256" key="1">
    <source>
        <dbReference type="ARBA" id="ARBA00004477"/>
    </source>
</evidence>
<dbReference type="PANTHER" id="PTHR12646">
    <property type="entry name" value="NOT56 - RELATED"/>
    <property type="match status" value="1"/>
</dbReference>
<evidence type="ECO:0000313" key="16">
    <source>
        <dbReference type="Proteomes" id="UP000439903"/>
    </source>
</evidence>
<feature type="transmembrane region" description="Helical" evidence="14">
    <location>
        <begin position="401"/>
        <end position="418"/>
    </location>
</feature>
<name>A0A8H4AA02_GIGMA</name>
<feature type="transmembrane region" description="Helical" evidence="14">
    <location>
        <begin position="284"/>
        <end position="302"/>
    </location>
</feature>
<evidence type="ECO:0000256" key="6">
    <source>
        <dbReference type="ARBA" id="ARBA00022679"/>
    </source>
</evidence>
<dbReference type="EC" id="2.4.1.258" evidence="3 14"/>
<dbReference type="EMBL" id="WTPW01001117">
    <property type="protein sequence ID" value="KAF0455117.1"/>
    <property type="molecule type" value="Genomic_DNA"/>
</dbReference>
<reference evidence="15 16" key="1">
    <citation type="journal article" date="2019" name="Environ. Microbiol.">
        <title>At the nexus of three kingdoms: the genome of the mycorrhizal fungus Gigaspora margarita provides insights into plant, endobacterial and fungal interactions.</title>
        <authorList>
            <person name="Venice F."/>
            <person name="Ghignone S."/>
            <person name="Salvioli di Fossalunga A."/>
            <person name="Amselem J."/>
            <person name="Novero M."/>
            <person name="Xianan X."/>
            <person name="Sedzielewska Toro K."/>
            <person name="Morin E."/>
            <person name="Lipzen A."/>
            <person name="Grigoriev I.V."/>
            <person name="Henrissat B."/>
            <person name="Martin F.M."/>
            <person name="Bonfante P."/>
        </authorList>
    </citation>
    <scope>NUCLEOTIDE SEQUENCE [LARGE SCALE GENOMIC DNA]</scope>
    <source>
        <strain evidence="15 16">BEG34</strain>
    </source>
</reference>
<evidence type="ECO:0000256" key="12">
    <source>
        <dbReference type="ARBA" id="ARBA00049506"/>
    </source>
</evidence>
<evidence type="ECO:0000256" key="4">
    <source>
        <dbReference type="ARBA" id="ARBA00015561"/>
    </source>
</evidence>
<proteinExistence type="inferred from homology"/>
<comment type="similarity">
    <text evidence="13">Belongs to the glycosyltransferase ALG3 family.</text>
</comment>
<comment type="caution">
    <text evidence="15">The sequence shown here is derived from an EMBL/GenBank/DDBJ whole genome shotgun (WGS) entry which is preliminary data.</text>
</comment>
<keyword evidence="16" id="KW-1185">Reference proteome</keyword>
<feature type="transmembrane region" description="Helical" evidence="14">
    <location>
        <begin position="226"/>
        <end position="245"/>
    </location>
</feature>
<comment type="function">
    <text evidence="11 14">Dol-P-Man:Man(5)GlcNAc(2)-PP-Dol alpha-1,3-mannosyltransferase that operates in the biosynthetic pathway of dolichol-linked oligosaccharides, the glycan precursors employed in protein asparagine (N)-glycosylation. The assembly of dolichol-linked oligosaccharides begins on the cytosolic side of the endoplasmic reticulum membrane and finishes in its lumen. The sequential addition of sugars to dolichol pyrophosphate produces dolichol-linked oligosaccharides containing fourteen sugars, including two GlcNAcs, nine mannoses and three glucoses. Once assembled, the oligosaccharide is transferred from the lipid to nascent proteins by oligosaccharyltransferases. In the lumen of the endoplasmic reticulum, adds the first dolichyl beta-D-mannosyl phosphate derived mannose in an alpha-1,3 linkage to Man(5)GlcNAc(2)-PP-dolichol to produce Man(6)GlcNAc(2)-PP-dolichol.</text>
</comment>
<evidence type="ECO:0000256" key="2">
    <source>
        <dbReference type="ARBA" id="ARBA00004922"/>
    </source>
</evidence>
<dbReference type="PANTHER" id="PTHR12646:SF0">
    <property type="entry name" value="DOL-P-MAN:MAN(5)GLCNAC(2)-PP-DOL ALPHA-1,3-MANNOSYLTRANSFERASE"/>
    <property type="match status" value="1"/>
</dbReference>
<feature type="transmembrane region" description="Helical" evidence="14">
    <location>
        <begin position="377"/>
        <end position="394"/>
    </location>
</feature>
<organism evidence="15 16">
    <name type="scientific">Gigaspora margarita</name>
    <dbReference type="NCBI Taxonomy" id="4874"/>
    <lineage>
        <taxon>Eukaryota</taxon>
        <taxon>Fungi</taxon>
        <taxon>Fungi incertae sedis</taxon>
        <taxon>Mucoromycota</taxon>
        <taxon>Glomeromycotina</taxon>
        <taxon>Glomeromycetes</taxon>
        <taxon>Diversisporales</taxon>
        <taxon>Gigasporaceae</taxon>
        <taxon>Gigaspora</taxon>
    </lineage>
</organism>
<dbReference type="UniPathway" id="UPA00378"/>
<dbReference type="OrthoDB" id="20028at2759"/>
<dbReference type="InterPro" id="IPR007873">
    <property type="entry name" value="Glycosyltransferase_ALG3"/>
</dbReference>